<dbReference type="AlphaFoldDB" id="A0A0V8QHY6"/>
<dbReference type="RefSeq" id="WP_058351757.1">
    <property type="nucleotide sequence ID" value="NZ_CABMMD010000057.1"/>
</dbReference>
<dbReference type="Proteomes" id="UP000054874">
    <property type="component" value="Unassembled WGS sequence"/>
</dbReference>
<dbReference type="InterPro" id="IPR000182">
    <property type="entry name" value="GNAT_dom"/>
</dbReference>
<accession>A0A0V8QHY6</accession>
<name>A0A0V8QHY6_9FIRM</name>
<dbReference type="PANTHER" id="PTHR20958:SF6">
    <property type="entry name" value="GLYCINE N-ACYLTRANSFERASE-LIKE PROTEIN"/>
    <property type="match status" value="1"/>
</dbReference>
<dbReference type="Pfam" id="PF00583">
    <property type="entry name" value="Acetyltransf_1"/>
    <property type="match status" value="1"/>
</dbReference>
<dbReference type="STRING" id="290052.ASU35_07045"/>
<proteinExistence type="predicted"/>
<reference evidence="2 3" key="1">
    <citation type="submission" date="2015-11" db="EMBL/GenBank/DDBJ databases">
        <title>Butyribacter intestini gen. nov., sp. nov., a butyric acid-producing bacterium of the family Lachnospiraceae isolated from the human faeces.</title>
        <authorList>
            <person name="Zou Y."/>
            <person name="Xue W."/>
            <person name="Luo G."/>
            <person name="Lv M."/>
        </authorList>
    </citation>
    <scope>NUCLEOTIDE SEQUENCE [LARGE SCALE GENOMIC DNA]</scope>
    <source>
        <strain evidence="2 3">ACET-33324</strain>
    </source>
</reference>
<dbReference type="CDD" id="cd04301">
    <property type="entry name" value="NAT_SF"/>
    <property type="match status" value="1"/>
</dbReference>
<dbReference type="SUPFAM" id="SSF55729">
    <property type="entry name" value="Acyl-CoA N-acyltransferases (Nat)"/>
    <property type="match status" value="1"/>
</dbReference>
<comment type="caution">
    <text evidence="2">The sequence shown here is derived from an EMBL/GenBank/DDBJ whole genome shotgun (WGS) entry which is preliminary data.</text>
</comment>
<feature type="domain" description="N-acetyltransferase" evidence="1">
    <location>
        <begin position="114"/>
        <end position="234"/>
    </location>
</feature>
<dbReference type="Gene3D" id="3.40.630.30">
    <property type="match status" value="1"/>
</dbReference>
<dbReference type="PANTHER" id="PTHR20958">
    <property type="entry name" value="GLYCINE N-ACYLTRANSFERASE-LIKE PROTEIN"/>
    <property type="match status" value="1"/>
</dbReference>
<evidence type="ECO:0000313" key="2">
    <source>
        <dbReference type="EMBL" id="KSV60026.1"/>
    </source>
</evidence>
<dbReference type="EMBL" id="LNAM01000057">
    <property type="protein sequence ID" value="KSV60026.1"/>
    <property type="molecule type" value="Genomic_DNA"/>
</dbReference>
<dbReference type="GO" id="GO:0016747">
    <property type="term" value="F:acyltransferase activity, transferring groups other than amino-acyl groups"/>
    <property type="evidence" value="ECO:0007669"/>
    <property type="project" value="InterPro"/>
</dbReference>
<dbReference type="InterPro" id="IPR053225">
    <property type="entry name" value="Acyl-CoA_N-acyltransferase"/>
</dbReference>
<evidence type="ECO:0000259" key="1">
    <source>
        <dbReference type="PROSITE" id="PS51186"/>
    </source>
</evidence>
<gene>
    <name evidence="2" type="ORF">ASU35_07045</name>
</gene>
<sequence>MTIEEKALNYLEKDTLAHIDMIEVIKRGFADIHYAGDDGVAMAEKKGGVQYLSVTHPKAGERLLSFFNERVPVMVHQDFLADRAVEKLKLAGYNKCREFTYLKKEKTYTEVEGIEICKLSMEWLDKVSEIYHLIDNPEYIRLLLEEGVMHGAFIEGELAGFIGMHTEGCMGLLEVLPEYRRRGIGEILERYMIDWNLERGFVPFCQVFTDNEASLRLQEKLGLTPSDKYLWWVY</sequence>
<dbReference type="PROSITE" id="PS51186">
    <property type="entry name" value="GNAT"/>
    <property type="match status" value="1"/>
</dbReference>
<dbReference type="InterPro" id="IPR016181">
    <property type="entry name" value="Acyl_CoA_acyltransferase"/>
</dbReference>
<evidence type="ECO:0000313" key="3">
    <source>
        <dbReference type="Proteomes" id="UP000054874"/>
    </source>
</evidence>
<organism evidence="2 3">
    <name type="scientific">Acetivibrio ethanolgignens</name>
    <dbReference type="NCBI Taxonomy" id="290052"/>
    <lineage>
        <taxon>Bacteria</taxon>
        <taxon>Bacillati</taxon>
        <taxon>Bacillota</taxon>
        <taxon>Clostridia</taxon>
        <taxon>Eubacteriales</taxon>
        <taxon>Oscillospiraceae</taxon>
        <taxon>Acetivibrio</taxon>
    </lineage>
</organism>
<protein>
    <recommendedName>
        <fullName evidence="1">N-acetyltransferase domain-containing protein</fullName>
    </recommendedName>
</protein>
<dbReference type="OrthoDB" id="3185958at2"/>
<keyword evidence="3" id="KW-1185">Reference proteome</keyword>